<dbReference type="InterPro" id="IPR028939">
    <property type="entry name" value="P5C_Rdtase_cat_N"/>
</dbReference>
<accession>A0A8J3M749</accession>
<reference evidence="3 4" key="1">
    <citation type="submission" date="2021-01" db="EMBL/GenBank/DDBJ databases">
        <title>Whole genome shotgun sequence of Planotetraspora kaengkrachanensis NBRC 104272.</title>
        <authorList>
            <person name="Komaki H."/>
            <person name="Tamura T."/>
        </authorList>
    </citation>
    <scope>NUCLEOTIDE SEQUENCE [LARGE SCALE GENOMIC DNA]</scope>
    <source>
        <strain evidence="3 4">NBRC 104272</strain>
    </source>
</reference>
<dbReference type="EMBL" id="BONV01000015">
    <property type="protein sequence ID" value="GIG80680.1"/>
    <property type="molecule type" value="Genomic_DNA"/>
</dbReference>
<dbReference type="Gene3D" id="3.40.50.720">
    <property type="entry name" value="NAD(P)-binding Rossmann-like Domain"/>
    <property type="match status" value="1"/>
</dbReference>
<proteinExistence type="predicted"/>
<dbReference type="SUPFAM" id="SSF51735">
    <property type="entry name" value="NAD(P)-binding Rossmann-fold domains"/>
    <property type="match status" value="1"/>
</dbReference>
<comment type="caution">
    <text evidence="3">The sequence shown here is derived from an EMBL/GenBank/DDBJ whole genome shotgun (WGS) entry which is preliminary data.</text>
</comment>
<dbReference type="GO" id="GO:0016491">
    <property type="term" value="F:oxidoreductase activity"/>
    <property type="evidence" value="ECO:0007669"/>
    <property type="project" value="UniProtKB-KW"/>
</dbReference>
<dbReference type="AlphaFoldDB" id="A0A8J3M749"/>
<dbReference type="Pfam" id="PF03807">
    <property type="entry name" value="F420_oxidored"/>
    <property type="match status" value="1"/>
</dbReference>
<keyword evidence="4" id="KW-1185">Reference proteome</keyword>
<gene>
    <name evidence="3" type="ORF">Pka01_38070</name>
</gene>
<evidence type="ECO:0000313" key="4">
    <source>
        <dbReference type="Proteomes" id="UP000630097"/>
    </source>
</evidence>
<feature type="domain" description="Pyrroline-5-carboxylate reductase catalytic N-terminal" evidence="2">
    <location>
        <begin position="3"/>
        <end position="91"/>
    </location>
</feature>
<keyword evidence="1" id="KW-0560">Oxidoreductase</keyword>
<dbReference type="PANTHER" id="PTHR14239:SF10">
    <property type="entry name" value="REDUCTASE"/>
    <property type="match status" value="1"/>
</dbReference>
<evidence type="ECO:0000313" key="3">
    <source>
        <dbReference type="EMBL" id="GIG80680.1"/>
    </source>
</evidence>
<dbReference type="PANTHER" id="PTHR14239">
    <property type="entry name" value="DUDULIN-RELATED"/>
    <property type="match status" value="1"/>
</dbReference>
<protein>
    <submittedName>
        <fullName evidence="3">NADP oxidoreductase</fullName>
    </submittedName>
</protein>
<sequence length="208" mass="21805">MVIGLIGSGHIGGTVAKLALDAGHSVVVSNSRGPETLSELVERLGPGARAATAAEAAAAGDIVVVTIPFGRYREVPVEPLAGKIVIDTNNYYHERDGRFPDIDSGETSDSETLAAHLPASQVVKAFNSIHYAQLGEEGVSRGTEGRRALPIAGDDAEAKKVVAELIDSFGFDVVDAGPLAEGRRFQRDKPAYGPRFTAETLKEALAQG</sequence>
<name>A0A8J3M749_9ACTN</name>
<evidence type="ECO:0000259" key="2">
    <source>
        <dbReference type="Pfam" id="PF03807"/>
    </source>
</evidence>
<dbReference type="Proteomes" id="UP000630097">
    <property type="component" value="Unassembled WGS sequence"/>
</dbReference>
<dbReference type="InterPro" id="IPR036291">
    <property type="entry name" value="NAD(P)-bd_dom_sf"/>
</dbReference>
<dbReference type="RefSeq" id="WP_203884080.1">
    <property type="nucleotide sequence ID" value="NZ_BAABHH010000014.1"/>
</dbReference>
<organism evidence="3 4">
    <name type="scientific">Planotetraspora kaengkrachanensis</name>
    <dbReference type="NCBI Taxonomy" id="575193"/>
    <lineage>
        <taxon>Bacteria</taxon>
        <taxon>Bacillati</taxon>
        <taxon>Actinomycetota</taxon>
        <taxon>Actinomycetes</taxon>
        <taxon>Streptosporangiales</taxon>
        <taxon>Streptosporangiaceae</taxon>
        <taxon>Planotetraspora</taxon>
    </lineage>
</organism>
<dbReference type="InterPro" id="IPR051267">
    <property type="entry name" value="STEAP_metalloreductase"/>
</dbReference>
<evidence type="ECO:0000256" key="1">
    <source>
        <dbReference type="ARBA" id="ARBA00023002"/>
    </source>
</evidence>